<accession>M2ZCL5</accession>
<organism evidence="10 11">
    <name type="scientific">Pseudocercospora fijiensis (strain CIRAD86)</name>
    <name type="common">Black leaf streak disease fungus</name>
    <name type="synonym">Mycosphaerella fijiensis</name>
    <dbReference type="NCBI Taxonomy" id="383855"/>
    <lineage>
        <taxon>Eukaryota</taxon>
        <taxon>Fungi</taxon>
        <taxon>Dikarya</taxon>
        <taxon>Ascomycota</taxon>
        <taxon>Pezizomycotina</taxon>
        <taxon>Dothideomycetes</taxon>
        <taxon>Dothideomycetidae</taxon>
        <taxon>Mycosphaerellales</taxon>
        <taxon>Mycosphaerellaceae</taxon>
        <taxon>Pseudocercospora</taxon>
    </lineage>
</organism>
<gene>
    <name evidence="10" type="ORF">MYCFIDRAFT_158302</name>
</gene>
<dbReference type="eggNOG" id="KOG3968">
    <property type="taxonomic scope" value="Eukaryota"/>
</dbReference>
<evidence type="ECO:0000259" key="9">
    <source>
        <dbReference type="Pfam" id="PF01979"/>
    </source>
</evidence>
<dbReference type="Gene3D" id="2.30.40.10">
    <property type="entry name" value="Urease, subunit C, domain 1"/>
    <property type="match status" value="1"/>
</dbReference>
<dbReference type="STRING" id="383855.M2ZCL5"/>
<sequence>MHGSIAKMTLEKTIYQGPYIHSKSQTELEYVEKAQIGVNEDGKIAFVNQDLTSTLPEGWRNAKIIKVPEPGFFFPGFIDTHIHAPQYPNAGIFGKTTLLDWLKKYTFPLEDSFSDVKKAQRIYNQIVSRTLSHGTTTACYYATIHVPATNLLADICFKRGQKAFVGRVCMDQSVDLENPDFYRDASAEASVESTKQCIEHVKSIDPNYELISPIITPRFAPSCSRESMQALGKLHKETGIPVQTHIDENKPEIDLVKEMFPDASHYAGVYDSAGLLTSKTILAHCVWLNPEERRLIKERDAKVSHCPASNTALKSGCAPIRQLLNEGLTIGLGTDVSGGYTPSILTQCREALFVSRFRAMNDGDEAALSVEETLYLATRGGAKVVGLEDRIGGFEVGKDWDAQFIHLPTVKEDDNFDQITGPAELFGHEDWNDKIEKWVCTGDDRNTHAVWVKGRLVHVKSGVKL</sequence>
<evidence type="ECO:0000256" key="3">
    <source>
        <dbReference type="ARBA" id="ARBA00022723"/>
    </source>
</evidence>
<evidence type="ECO:0000256" key="8">
    <source>
        <dbReference type="RuleBase" id="RU366009"/>
    </source>
</evidence>
<keyword evidence="11" id="KW-1185">Reference proteome</keyword>
<evidence type="ECO:0000256" key="2">
    <source>
        <dbReference type="ARBA" id="ARBA00006745"/>
    </source>
</evidence>
<dbReference type="Pfam" id="PF01979">
    <property type="entry name" value="Amidohydro_1"/>
    <property type="match status" value="1"/>
</dbReference>
<comment type="cofactor">
    <cofactor evidence="8">
        <name>Zn(2+)</name>
        <dbReference type="ChEBI" id="CHEBI:29105"/>
    </cofactor>
    <text evidence="8">Binds 1 zinc ion per subunit.</text>
</comment>
<feature type="domain" description="Amidohydrolase-related" evidence="9">
    <location>
        <begin position="74"/>
        <end position="457"/>
    </location>
</feature>
<dbReference type="InterPro" id="IPR011059">
    <property type="entry name" value="Metal-dep_hydrolase_composite"/>
</dbReference>
<dbReference type="GeneID" id="19331947"/>
<comment type="catalytic activity">
    <reaction evidence="6 8">
        <text>guanine + H2O + H(+) = xanthine + NH4(+)</text>
        <dbReference type="Rhea" id="RHEA:14665"/>
        <dbReference type="ChEBI" id="CHEBI:15377"/>
        <dbReference type="ChEBI" id="CHEBI:15378"/>
        <dbReference type="ChEBI" id="CHEBI:16235"/>
        <dbReference type="ChEBI" id="CHEBI:17712"/>
        <dbReference type="ChEBI" id="CHEBI:28938"/>
        <dbReference type="EC" id="3.5.4.3"/>
    </reaction>
</comment>
<reference evidence="10 11" key="1">
    <citation type="journal article" date="2012" name="PLoS Pathog.">
        <title>Diverse lifestyles and strategies of plant pathogenesis encoded in the genomes of eighteen Dothideomycetes fungi.</title>
        <authorList>
            <person name="Ohm R.A."/>
            <person name="Feau N."/>
            <person name="Henrissat B."/>
            <person name="Schoch C.L."/>
            <person name="Horwitz B.A."/>
            <person name="Barry K.W."/>
            <person name="Condon B.J."/>
            <person name="Copeland A.C."/>
            <person name="Dhillon B."/>
            <person name="Glaser F."/>
            <person name="Hesse C.N."/>
            <person name="Kosti I."/>
            <person name="LaButti K."/>
            <person name="Lindquist E.A."/>
            <person name="Lucas S."/>
            <person name="Salamov A.A."/>
            <person name="Bradshaw R.E."/>
            <person name="Ciuffetti L."/>
            <person name="Hamelin R.C."/>
            <person name="Kema G.H.J."/>
            <person name="Lawrence C."/>
            <person name="Scott J.A."/>
            <person name="Spatafora J.W."/>
            <person name="Turgeon B.G."/>
            <person name="de Wit P.J.G.M."/>
            <person name="Zhong S."/>
            <person name="Goodwin S.B."/>
            <person name="Grigoriev I.V."/>
        </authorList>
    </citation>
    <scope>NUCLEOTIDE SEQUENCE [LARGE SCALE GENOMIC DNA]</scope>
    <source>
        <strain evidence="10 11">CIRAD86</strain>
    </source>
</reference>
<dbReference type="OrthoDB" id="194468at2759"/>
<dbReference type="FunFam" id="3.20.20.140:FF:000022">
    <property type="entry name" value="Guanine deaminase"/>
    <property type="match status" value="1"/>
</dbReference>
<dbReference type="HOGENOM" id="CLU_012358_0_0_1"/>
<dbReference type="InterPro" id="IPR032466">
    <property type="entry name" value="Metal_Hydrolase"/>
</dbReference>
<dbReference type="SUPFAM" id="SSF51338">
    <property type="entry name" value="Composite domain of metallo-dependent hydrolases"/>
    <property type="match status" value="1"/>
</dbReference>
<dbReference type="NCBIfam" id="TIGR02967">
    <property type="entry name" value="guan_deamin"/>
    <property type="match status" value="1"/>
</dbReference>
<name>M2ZCL5_PSEFD</name>
<dbReference type="KEGG" id="pfj:MYCFIDRAFT_158302"/>
<dbReference type="GO" id="GO:0008892">
    <property type="term" value="F:guanine deaminase activity"/>
    <property type="evidence" value="ECO:0007669"/>
    <property type="project" value="UniProtKB-UniRule"/>
</dbReference>
<evidence type="ECO:0000256" key="4">
    <source>
        <dbReference type="ARBA" id="ARBA00022801"/>
    </source>
</evidence>
<dbReference type="GO" id="GO:0005829">
    <property type="term" value="C:cytosol"/>
    <property type="evidence" value="ECO:0007669"/>
    <property type="project" value="TreeGrafter"/>
</dbReference>
<comment type="pathway">
    <text evidence="1 8">Purine metabolism; guanine degradation; xanthine from guanine: step 1/1.</text>
</comment>
<comment type="similarity">
    <text evidence="2 8">Belongs to the metallo-dependent hydrolases superfamily. ATZ/TRZ family.</text>
</comment>
<dbReference type="SUPFAM" id="SSF51556">
    <property type="entry name" value="Metallo-dependent hydrolases"/>
    <property type="match status" value="1"/>
</dbReference>
<comment type="function">
    <text evidence="7 8">Catalyzes the hydrolytic deamination of guanine, producing xanthine and ammonia.</text>
</comment>
<protein>
    <recommendedName>
        <fullName evidence="8">Guanine deaminase</fullName>
        <shortName evidence="8">Guanase</shortName>
        <ecNumber evidence="8">3.5.4.3</ecNumber>
    </recommendedName>
    <alternativeName>
        <fullName evidence="8">Guanine aminohydrolase</fullName>
    </alternativeName>
</protein>
<dbReference type="PANTHER" id="PTHR11271:SF6">
    <property type="entry name" value="GUANINE DEAMINASE"/>
    <property type="match status" value="1"/>
</dbReference>
<dbReference type="GO" id="GO:0006147">
    <property type="term" value="P:guanine catabolic process"/>
    <property type="evidence" value="ECO:0007669"/>
    <property type="project" value="UniProtKB-UniRule"/>
</dbReference>
<dbReference type="PANTHER" id="PTHR11271">
    <property type="entry name" value="GUANINE DEAMINASE"/>
    <property type="match status" value="1"/>
</dbReference>
<evidence type="ECO:0000256" key="5">
    <source>
        <dbReference type="ARBA" id="ARBA00022833"/>
    </source>
</evidence>
<dbReference type="InterPro" id="IPR051607">
    <property type="entry name" value="Metallo-dep_hydrolases"/>
</dbReference>
<keyword evidence="3 8" id="KW-0479">Metal-binding</keyword>
<dbReference type="GO" id="GO:0008270">
    <property type="term" value="F:zinc ion binding"/>
    <property type="evidence" value="ECO:0007669"/>
    <property type="project" value="UniProtKB-UniRule"/>
</dbReference>
<dbReference type="EC" id="3.5.4.3" evidence="8"/>
<dbReference type="VEuPathDB" id="FungiDB:MYCFIDRAFT_158302"/>
<dbReference type="UniPathway" id="UPA00603">
    <property type="reaction ID" value="UER00660"/>
</dbReference>
<evidence type="ECO:0000256" key="7">
    <source>
        <dbReference type="ARBA" id="ARBA00056079"/>
    </source>
</evidence>
<dbReference type="InterPro" id="IPR014311">
    <property type="entry name" value="Guanine_deaminase"/>
</dbReference>
<dbReference type="InterPro" id="IPR006680">
    <property type="entry name" value="Amidohydro-rel"/>
</dbReference>
<dbReference type="RefSeq" id="XP_007932506.1">
    <property type="nucleotide sequence ID" value="XM_007934315.1"/>
</dbReference>
<dbReference type="Proteomes" id="UP000016932">
    <property type="component" value="Unassembled WGS sequence"/>
</dbReference>
<dbReference type="AlphaFoldDB" id="M2ZCL5"/>
<dbReference type="Gene3D" id="3.20.20.140">
    <property type="entry name" value="Metal-dependent hydrolases"/>
    <property type="match status" value="1"/>
</dbReference>
<evidence type="ECO:0000256" key="1">
    <source>
        <dbReference type="ARBA" id="ARBA00004984"/>
    </source>
</evidence>
<evidence type="ECO:0000256" key="6">
    <source>
        <dbReference type="ARBA" id="ARBA00051148"/>
    </source>
</evidence>
<keyword evidence="5 8" id="KW-0862">Zinc</keyword>
<keyword evidence="4 8" id="KW-0378">Hydrolase</keyword>
<evidence type="ECO:0000313" key="10">
    <source>
        <dbReference type="EMBL" id="EME76849.1"/>
    </source>
</evidence>
<dbReference type="EMBL" id="KB446573">
    <property type="protein sequence ID" value="EME76849.1"/>
    <property type="molecule type" value="Genomic_DNA"/>
</dbReference>
<evidence type="ECO:0000313" key="11">
    <source>
        <dbReference type="Proteomes" id="UP000016932"/>
    </source>
</evidence>
<proteinExistence type="inferred from homology"/>